<dbReference type="Gene3D" id="1.10.10.10">
    <property type="entry name" value="Winged helix-like DNA-binding domain superfamily/Winged helix DNA-binding domain"/>
    <property type="match status" value="1"/>
</dbReference>
<dbReference type="PRINTS" id="PR00103">
    <property type="entry name" value="CAMPKINASE"/>
</dbReference>
<gene>
    <name evidence="6" type="ORF">MGWOODY_XGa1878</name>
</gene>
<dbReference type="GO" id="GO:0003700">
    <property type="term" value="F:DNA-binding transcription factor activity"/>
    <property type="evidence" value="ECO:0007669"/>
    <property type="project" value="InterPro"/>
</dbReference>
<dbReference type="InterPro" id="IPR036388">
    <property type="entry name" value="WH-like_DNA-bd_sf"/>
</dbReference>
<evidence type="ECO:0000256" key="2">
    <source>
        <dbReference type="ARBA" id="ARBA00023125"/>
    </source>
</evidence>
<dbReference type="PANTHER" id="PTHR24567">
    <property type="entry name" value="CRP FAMILY TRANSCRIPTIONAL REGULATORY PROTEIN"/>
    <property type="match status" value="1"/>
</dbReference>
<organism evidence="6">
    <name type="scientific">hydrothermal vent metagenome</name>
    <dbReference type="NCBI Taxonomy" id="652676"/>
    <lineage>
        <taxon>unclassified sequences</taxon>
        <taxon>metagenomes</taxon>
        <taxon>ecological metagenomes</taxon>
    </lineage>
</organism>
<evidence type="ECO:0000259" key="4">
    <source>
        <dbReference type="PROSITE" id="PS50042"/>
    </source>
</evidence>
<dbReference type="Pfam" id="PF00027">
    <property type="entry name" value="cNMP_binding"/>
    <property type="match status" value="1"/>
</dbReference>
<feature type="domain" description="Cyclic nucleotide-binding" evidence="4">
    <location>
        <begin position="11"/>
        <end position="131"/>
    </location>
</feature>
<evidence type="ECO:0000259" key="5">
    <source>
        <dbReference type="PROSITE" id="PS51063"/>
    </source>
</evidence>
<dbReference type="GO" id="GO:0005829">
    <property type="term" value="C:cytosol"/>
    <property type="evidence" value="ECO:0007669"/>
    <property type="project" value="TreeGrafter"/>
</dbReference>
<dbReference type="Pfam" id="PF13545">
    <property type="entry name" value="HTH_Crp_2"/>
    <property type="match status" value="1"/>
</dbReference>
<dbReference type="SMART" id="SM00419">
    <property type="entry name" value="HTH_CRP"/>
    <property type="match status" value="1"/>
</dbReference>
<protein>
    <submittedName>
        <fullName evidence="6">cAMP-binding proteins-catabolite gene activator and regulatory subunit of cAMP-dependent protein kinases</fullName>
    </submittedName>
</protein>
<sequence>MNSTILAEVPIFSGLNQSDLDQLAQCSTRSWFKRGSVIVTEGDPADGLYVVVSGRIKVLLSDNEGKEVVLTVESGGACFGEIALLDEEPRSASVAALENTELLIIYRDQFMDLLDNHPEFARALIRSLAHMVRRLTKNVESLALKDVYCRIVDVLERRSVVADDVHVVNERLTHQLIADMIGSSREMVSRIMSDLVKGDYISVTSEQIRINRRLPSGW</sequence>
<keyword evidence="3" id="KW-0804">Transcription</keyword>
<dbReference type="PROSITE" id="PS50042">
    <property type="entry name" value="CNMP_BINDING_3"/>
    <property type="match status" value="1"/>
</dbReference>
<dbReference type="InterPro" id="IPR014710">
    <property type="entry name" value="RmlC-like_jellyroll"/>
</dbReference>
<dbReference type="SUPFAM" id="SSF51206">
    <property type="entry name" value="cAMP-binding domain-like"/>
    <property type="match status" value="1"/>
</dbReference>
<feature type="domain" description="HTH crp-type" evidence="5">
    <location>
        <begin position="145"/>
        <end position="214"/>
    </location>
</feature>
<dbReference type="PROSITE" id="PS51063">
    <property type="entry name" value="HTH_CRP_2"/>
    <property type="match status" value="1"/>
</dbReference>
<evidence type="ECO:0000256" key="1">
    <source>
        <dbReference type="ARBA" id="ARBA00023015"/>
    </source>
</evidence>
<proteinExistence type="predicted"/>
<keyword evidence="1" id="KW-0805">Transcription regulation</keyword>
<dbReference type="PROSITE" id="PS00889">
    <property type="entry name" value="CNMP_BINDING_2"/>
    <property type="match status" value="1"/>
</dbReference>
<dbReference type="InterPro" id="IPR018488">
    <property type="entry name" value="cNMP-bd_CS"/>
</dbReference>
<dbReference type="AlphaFoldDB" id="A0A160TVS2"/>
<dbReference type="CDD" id="cd00038">
    <property type="entry name" value="CAP_ED"/>
    <property type="match status" value="1"/>
</dbReference>
<evidence type="ECO:0000256" key="3">
    <source>
        <dbReference type="ARBA" id="ARBA00023163"/>
    </source>
</evidence>
<dbReference type="PANTHER" id="PTHR24567:SF74">
    <property type="entry name" value="HTH-TYPE TRANSCRIPTIONAL REGULATOR ARCR"/>
    <property type="match status" value="1"/>
</dbReference>
<keyword evidence="2" id="KW-0238">DNA-binding</keyword>
<dbReference type="PROSITE" id="PS00042">
    <property type="entry name" value="HTH_CRP_1"/>
    <property type="match status" value="1"/>
</dbReference>
<dbReference type="Gene3D" id="2.60.120.10">
    <property type="entry name" value="Jelly Rolls"/>
    <property type="match status" value="1"/>
</dbReference>
<dbReference type="InterPro" id="IPR012318">
    <property type="entry name" value="HTH_CRP"/>
</dbReference>
<dbReference type="InterPro" id="IPR050397">
    <property type="entry name" value="Env_Response_Regulators"/>
</dbReference>
<dbReference type="InterPro" id="IPR018490">
    <property type="entry name" value="cNMP-bd_dom_sf"/>
</dbReference>
<dbReference type="InterPro" id="IPR000595">
    <property type="entry name" value="cNMP-bd_dom"/>
</dbReference>
<dbReference type="InterPro" id="IPR018335">
    <property type="entry name" value="Tscrpt_reg_HTH_Crp-type_CS"/>
</dbReference>
<accession>A0A160TVS2</accession>
<evidence type="ECO:0000313" key="6">
    <source>
        <dbReference type="EMBL" id="CUS54888.1"/>
    </source>
</evidence>
<dbReference type="EMBL" id="CZRL01000106">
    <property type="protein sequence ID" value="CUS54888.1"/>
    <property type="molecule type" value="Genomic_DNA"/>
</dbReference>
<dbReference type="GO" id="GO:0003677">
    <property type="term" value="F:DNA binding"/>
    <property type="evidence" value="ECO:0007669"/>
    <property type="project" value="UniProtKB-KW"/>
</dbReference>
<dbReference type="InterPro" id="IPR036390">
    <property type="entry name" value="WH_DNA-bd_sf"/>
</dbReference>
<dbReference type="SMART" id="SM00100">
    <property type="entry name" value="cNMP"/>
    <property type="match status" value="1"/>
</dbReference>
<dbReference type="SUPFAM" id="SSF46785">
    <property type="entry name" value="Winged helix' DNA-binding domain"/>
    <property type="match status" value="1"/>
</dbReference>
<reference evidence="6" key="1">
    <citation type="submission" date="2015-10" db="EMBL/GenBank/DDBJ databases">
        <authorList>
            <person name="Gilbert D.G."/>
        </authorList>
    </citation>
    <scope>NUCLEOTIDE SEQUENCE</scope>
</reference>
<name>A0A160TVS2_9ZZZZ</name>
<dbReference type="PROSITE" id="PS00888">
    <property type="entry name" value="CNMP_BINDING_1"/>
    <property type="match status" value="1"/>
</dbReference>